<dbReference type="GO" id="GO:0006780">
    <property type="term" value="P:uroporphyrinogen III biosynthetic process"/>
    <property type="evidence" value="ECO:0007669"/>
    <property type="project" value="UniProtKB-UniRule"/>
</dbReference>
<gene>
    <name evidence="11" type="ORF">SG34_000635</name>
</gene>
<reference evidence="11 12" key="1">
    <citation type="journal article" date="2015" name="Genome Announc.">
        <title>Draft Genome Sequences of Marine Isolates of Thalassomonas viridans and Thalassomonas actiniarum.</title>
        <authorList>
            <person name="Olonade I."/>
            <person name="van Zyl L.J."/>
            <person name="Trindade M."/>
        </authorList>
    </citation>
    <scope>NUCLEOTIDE SEQUENCE [LARGE SCALE GENOMIC DNA]</scope>
    <source>
        <strain evidence="11 12">XOM25</strain>
    </source>
</reference>
<dbReference type="Pfam" id="PF02602">
    <property type="entry name" value="HEM4"/>
    <property type="match status" value="1"/>
</dbReference>
<dbReference type="GO" id="GO:0004852">
    <property type="term" value="F:uroporphyrinogen-III synthase activity"/>
    <property type="evidence" value="ECO:0007669"/>
    <property type="project" value="UniProtKB-UniRule"/>
</dbReference>
<dbReference type="Proteomes" id="UP000032352">
    <property type="component" value="Chromosome"/>
</dbReference>
<name>A0AAF0CA45_9GAMM</name>
<keyword evidence="5 9" id="KW-0627">Porphyrin biosynthesis</keyword>
<proteinExistence type="inferred from homology"/>
<dbReference type="KEGG" id="tvd:SG34_000635"/>
<dbReference type="GO" id="GO:0006782">
    <property type="term" value="P:protoporphyrinogen IX biosynthetic process"/>
    <property type="evidence" value="ECO:0007669"/>
    <property type="project" value="UniProtKB-UniRule"/>
</dbReference>
<dbReference type="AlphaFoldDB" id="A0AAF0CA45"/>
<comment type="pathway">
    <text evidence="1 9">Porphyrin-containing compound metabolism; protoporphyrin-IX biosynthesis; coproporphyrinogen-III from 5-aminolevulinate: step 3/4.</text>
</comment>
<evidence type="ECO:0000313" key="12">
    <source>
        <dbReference type="Proteomes" id="UP000032352"/>
    </source>
</evidence>
<evidence type="ECO:0000256" key="2">
    <source>
        <dbReference type="ARBA" id="ARBA00008133"/>
    </source>
</evidence>
<comment type="function">
    <text evidence="6 9">Catalyzes cyclization of the linear tetrapyrrole, hydroxymethylbilane, to the macrocyclic uroporphyrinogen III.</text>
</comment>
<accession>A0AAF0CA45</accession>
<reference evidence="11 12" key="2">
    <citation type="journal article" date="2022" name="Mar. Drugs">
        <title>Bioassay-Guided Fractionation Leads to the Detection of Cholic Acid Generated by the Rare Thalassomonas sp.</title>
        <authorList>
            <person name="Pheiffer F."/>
            <person name="Schneider Y.K."/>
            <person name="Hansen E.H."/>
            <person name="Andersen J.H."/>
            <person name="Isaksson J."/>
            <person name="Busche T."/>
            <person name="R C."/>
            <person name="Kalinowski J."/>
            <person name="Zyl L.V."/>
            <person name="Trindade M."/>
        </authorList>
    </citation>
    <scope>NUCLEOTIDE SEQUENCE [LARGE SCALE GENOMIC DNA]</scope>
    <source>
        <strain evidence="11 12">XOM25</strain>
    </source>
</reference>
<dbReference type="Gene3D" id="3.40.50.10090">
    <property type="match status" value="2"/>
</dbReference>
<dbReference type="PANTHER" id="PTHR38042:SF1">
    <property type="entry name" value="UROPORPHYRINOGEN-III SYNTHASE, CHLOROPLASTIC"/>
    <property type="match status" value="1"/>
</dbReference>
<evidence type="ECO:0000256" key="3">
    <source>
        <dbReference type="ARBA" id="ARBA00013109"/>
    </source>
</evidence>
<evidence type="ECO:0000259" key="10">
    <source>
        <dbReference type="Pfam" id="PF02602"/>
    </source>
</evidence>
<dbReference type="PANTHER" id="PTHR38042">
    <property type="entry name" value="UROPORPHYRINOGEN-III SYNTHASE, CHLOROPLASTIC"/>
    <property type="match status" value="1"/>
</dbReference>
<evidence type="ECO:0000256" key="5">
    <source>
        <dbReference type="ARBA" id="ARBA00023244"/>
    </source>
</evidence>
<dbReference type="EMBL" id="CP059733">
    <property type="protein sequence ID" value="WDE05489.1"/>
    <property type="molecule type" value="Genomic_DNA"/>
</dbReference>
<dbReference type="InterPro" id="IPR039793">
    <property type="entry name" value="UROS/Hem4"/>
</dbReference>
<dbReference type="SUPFAM" id="SSF69618">
    <property type="entry name" value="HemD-like"/>
    <property type="match status" value="1"/>
</dbReference>
<dbReference type="RefSeq" id="WP_044838392.1">
    <property type="nucleotide sequence ID" value="NZ_CP059733.1"/>
</dbReference>
<evidence type="ECO:0000256" key="4">
    <source>
        <dbReference type="ARBA" id="ARBA00023239"/>
    </source>
</evidence>
<sequence>MTSSKLKVLITRPQEKGRVLAQKLNKLGIAASHQPLFSYQPLADQSAIQQTLALAPNPVLIFVSVAAVEYAHVTWPLKHWRHHSVIAVGTATQKALQQYGLEQVICPGQHNSEGVLALPALADVNGREIIIVRGDGGRELMAETLTRRGAKVNYLESYQRIWLSLPKDIPQQWRAEQVNCIVLTSNALLERIMDLLAPLDEFWQKNCLYIVASKRIADKARALGFHRVINARGAGDQAITDTLLNL</sequence>
<keyword evidence="4 9" id="KW-0456">Lyase</keyword>
<comment type="catalytic activity">
    <reaction evidence="8 9">
        <text>hydroxymethylbilane = uroporphyrinogen III + H2O</text>
        <dbReference type="Rhea" id="RHEA:18965"/>
        <dbReference type="ChEBI" id="CHEBI:15377"/>
        <dbReference type="ChEBI" id="CHEBI:57308"/>
        <dbReference type="ChEBI" id="CHEBI:57845"/>
        <dbReference type="EC" id="4.2.1.75"/>
    </reaction>
</comment>
<evidence type="ECO:0000256" key="1">
    <source>
        <dbReference type="ARBA" id="ARBA00004772"/>
    </source>
</evidence>
<evidence type="ECO:0000313" key="11">
    <source>
        <dbReference type="EMBL" id="WDE05489.1"/>
    </source>
</evidence>
<feature type="domain" description="Tetrapyrrole biosynthesis uroporphyrinogen III synthase" evidence="10">
    <location>
        <begin position="19"/>
        <end position="233"/>
    </location>
</feature>
<dbReference type="InterPro" id="IPR036108">
    <property type="entry name" value="4pyrrol_syn_uPrphyn_synt_sf"/>
</dbReference>
<dbReference type="InterPro" id="IPR003754">
    <property type="entry name" value="4pyrrol_synth_uPrphyn_synth"/>
</dbReference>
<evidence type="ECO:0000256" key="9">
    <source>
        <dbReference type="RuleBase" id="RU366031"/>
    </source>
</evidence>
<dbReference type="EC" id="4.2.1.75" evidence="3 9"/>
<keyword evidence="12" id="KW-1185">Reference proteome</keyword>
<evidence type="ECO:0000256" key="8">
    <source>
        <dbReference type="ARBA" id="ARBA00048617"/>
    </source>
</evidence>
<evidence type="ECO:0000256" key="7">
    <source>
        <dbReference type="ARBA" id="ARBA00040167"/>
    </source>
</evidence>
<comment type="similarity">
    <text evidence="2 9">Belongs to the uroporphyrinogen-III synthase family.</text>
</comment>
<organism evidence="11 12">
    <name type="scientific">Thalassomonas viridans</name>
    <dbReference type="NCBI Taxonomy" id="137584"/>
    <lineage>
        <taxon>Bacteria</taxon>
        <taxon>Pseudomonadati</taxon>
        <taxon>Pseudomonadota</taxon>
        <taxon>Gammaproteobacteria</taxon>
        <taxon>Alteromonadales</taxon>
        <taxon>Colwelliaceae</taxon>
        <taxon>Thalassomonas</taxon>
    </lineage>
</organism>
<dbReference type="CDD" id="cd06578">
    <property type="entry name" value="HemD"/>
    <property type="match status" value="1"/>
</dbReference>
<protein>
    <recommendedName>
        <fullName evidence="7 9">Uroporphyrinogen-III synthase</fullName>
        <ecNumber evidence="3 9">4.2.1.75</ecNumber>
    </recommendedName>
</protein>
<evidence type="ECO:0000256" key="6">
    <source>
        <dbReference type="ARBA" id="ARBA00037589"/>
    </source>
</evidence>